<dbReference type="InterPro" id="IPR051954">
    <property type="entry name" value="tRNA_methyltransferase_THADA"/>
</dbReference>
<dbReference type="OrthoDB" id="73997at2759"/>
<dbReference type="SUPFAM" id="SSF109604">
    <property type="entry name" value="HD-domain/PDEase-like"/>
    <property type="match status" value="1"/>
</dbReference>
<dbReference type="PANTHER" id="PTHR14387">
    <property type="entry name" value="THADA/DEATH RECEPTOR INTERACTING PROTEIN"/>
    <property type="match status" value="1"/>
</dbReference>
<dbReference type="EMBL" id="NAJQ01001142">
    <property type="protein sequence ID" value="TKA62010.1"/>
    <property type="molecule type" value="Genomic_DNA"/>
</dbReference>
<dbReference type="PANTHER" id="PTHR14387:SF0">
    <property type="entry name" value="DUF2428 DOMAIN-CONTAINING PROTEIN"/>
    <property type="match status" value="1"/>
</dbReference>
<dbReference type="AlphaFoldDB" id="A0A4U0WGI4"/>
<dbReference type="Proteomes" id="UP000309340">
    <property type="component" value="Unassembled WGS sequence"/>
</dbReference>
<evidence type="ECO:0000259" key="3">
    <source>
        <dbReference type="Pfam" id="PF01966"/>
    </source>
</evidence>
<keyword evidence="7" id="KW-1185">Reference proteome</keyword>
<dbReference type="CDD" id="cd00077">
    <property type="entry name" value="HDc"/>
    <property type="match status" value="1"/>
</dbReference>
<dbReference type="SUPFAM" id="SSF48371">
    <property type="entry name" value="ARM repeat"/>
    <property type="match status" value="1"/>
</dbReference>
<dbReference type="InterPro" id="IPR006674">
    <property type="entry name" value="HD_domain"/>
</dbReference>
<dbReference type="InterPro" id="IPR019442">
    <property type="entry name" value="THADA/TRM732_DUF2428"/>
</dbReference>
<dbReference type="Pfam" id="PF01966">
    <property type="entry name" value="HD"/>
    <property type="match status" value="1"/>
</dbReference>
<name>A0A4U0WGI4_9PEZI</name>
<dbReference type="Gene3D" id="1.10.3210.10">
    <property type="entry name" value="Hypothetical protein af1432"/>
    <property type="match status" value="1"/>
</dbReference>
<dbReference type="InterPro" id="IPR016024">
    <property type="entry name" value="ARM-type_fold"/>
</dbReference>
<feature type="domain" description="DUF2428" evidence="4">
    <location>
        <begin position="42"/>
        <end position="271"/>
    </location>
</feature>
<dbReference type="Pfam" id="PF26523">
    <property type="entry name" value="Trm732_C"/>
    <property type="match status" value="1"/>
</dbReference>
<dbReference type="GO" id="GO:0005829">
    <property type="term" value="C:cytosol"/>
    <property type="evidence" value="ECO:0007669"/>
    <property type="project" value="TreeGrafter"/>
</dbReference>
<evidence type="ECO:0000259" key="4">
    <source>
        <dbReference type="Pfam" id="PF10350"/>
    </source>
</evidence>
<organism evidence="6 7">
    <name type="scientific">Friedmanniomyces simplex</name>
    <dbReference type="NCBI Taxonomy" id="329884"/>
    <lineage>
        <taxon>Eukaryota</taxon>
        <taxon>Fungi</taxon>
        <taxon>Dikarya</taxon>
        <taxon>Ascomycota</taxon>
        <taxon>Pezizomycotina</taxon>
        <taxon>Dothideomycetes</taxon>
        <taxon>Dothideomycetidae</taxon>
        <taxon>Mycosphaerellales</taxon>
        <taxon>Teratosphaeriaceae</taxon>
        <taxon>Friedmanniomyces</taxon>
    </lineage>
</organism>
<accession>A0A4U0WGI4</accession>
<proteinExistence type="inferred from homology"/>
<comment type="similarity">
    <text evidence="1">Belongs to the THADA family.</text>
</comment>
<dbReference type="Pfam" id="PF25151">
    <property type="entry name" value="TPR_Trm732_C"/>
    <property type="match status" value="1"/>
</dbReference>
<evidence type="ECO:0000313" key="6">
    <source>
        <dbReference type="EMBL" id="TKA62010.1"/>
    </source>
</evidence>
<dbReference type="InterPro" id="IPR003607">
    <property type="entry name" value="HD/PDEase_dom"/>
</dbReference>
<gene>
    <name evidence="6" type="ORF">B0A55_11990</name>
</gene>
<evidence type="ECO:0000256" key="1">
    <source>
        <dbReference type="ARBA" id="ARBA00010409"/>
    </source>
</evidence>
<evidence type="ECO:0000313" key="7">
    <source>
        <dbReference type="Proteomes" id="UP000309340"/>
    </source>
</evidence>
<feature type="domain" description="tRNA (32-2'-O)-methyltransferase regulator THADA-like C-terminal TPR repeats region" evidence="5">
    <location>
        <begin position="273"/>
        <end position="417"/>
    </location>
</feature>
<dbReference type="Pfam" id="PF10350">
    <property type="entry name" value="DUF2428"/>
    <property type="match status" value="1"/>
</dbReference>
<dbReference type="GO" id="GO:0030488">
    <property type="term" value="P:tRNA methylation"/>
    <property type="evidence" value="ECO:0007669"/>
    <property type="project" value="TreeGrafter"/>
</dbReference>
<evidence type="ECO:0000256" key="2">
    <source>
        <dbReference type="ARBA" id="ARBA00022694"/>
    </source>
</evidence>
<comment type="caution">
    <text evidence="6">The sequence shown here is derived from an EMBL/GenBank/DDBJ whole genome shotgun (WGS) entry which is preliminary data.</text>
</comment>
<reference evidence="6 7" key="1">
    <citation type="submission" date="2017-03" db="EMBL/GenBank/DDBJ databases">
        <title>Genomes of endolithic fungi from Antarctica.</title>
        <authorList>
            <person name="Coleine C."/>
            <person name="Masonjones S."/>
            <person name="Stajich J.E."/>
        </authorList>
    </citation>
    <scope>NUCLEOTIDE SEQUENCE [LARGE SCALE GENOMIC DNA]</scope>
    <source>
        <strain evidence="6 7">CCFEE 5184</strain>
    </source>
</reference>
<dbReference type="STRING" id="329884.A0A4U0WGI4"/>
<sequence length="1065" mass="117743">MINTARADLSEAVAKYPLHGLLTSLRYILEQDHRPLYDGDQFLSRLVCALADIWSVVKPILCDDAPEGYMPEDAEETENVSTKDTLSYCWRALKESSMLLSTLLQYLNLDDTVHSHQLSELCFVQLAELRHRGAFSTVAQTWIACCLASRDVPTADGQSILHQWYAKVVSILRNKTTINTRRSAGLPSLLCGILIAERDGQLLKQAFVDLEAIAREEVAPDTAQEGSLPQVHAMNCLKDVLKNSRLGEASEQYVPIALRLAADALQSHAWAVRNCGLMLFRAVIDRLLGTSDAHTESDVHSQRRLSADQHPQILEVVLGLLNTTLETTGLTSARSEGVFPALQLLQRLQVPGDRTVAVRRAVRALMGSPWWLVRDKAAYTYASLVEEGEAIEVLEGLLRTTIANQNALHGALLCARQINKRLAVGHGRSSQADRLHSPVPDEGQVRTVDEVGRADKMYTLNKCAVTQAAYIDLLRDSTKTSHRSSSGDVTQPIKPAVTDLHWTLMELPDYLGAAGSAAALRLALARLLACQLLLAVDLSSDLRQDVRALLEDLAKHDANACSAFFLEATTVLKYGSQVTQEGLRTVLESCSDIEQRPDASLHLKCQAVELLLHITDHMRGEIAVSPPIMTFNEAMSQGTSQRFMDLHLQWRATCLERVAGSEEITSVNFLGSVHDWADCCVTAVKHEAVHSRDAAALAMTRLSSLWTVLASNDTMSRDMLNLCMSVYDLLNDDDEDVRILASTVASRILAVEKVRGYESGAVPAVASQRLMAFMVRRWPTDPDFIREAVHRAFGGDYNDQSGVASRLQKLAVENTALFVEEKQNLYVDEAREVKAWSQVVMSLPYQAVSKQTVRRLSRYISQGLDALTAHSSAEDTPLITAAIALIRKHLSDMAYNHCMRSWLFSFAIADKLPHLQDRDRELHALAAILHDLGWDPTGTFISPDKRFEVDGANAARTFIEQEVARHSSGGGGVQQDWDKHRLQLLWDAIALHTTPSIAIHKEMEVGATGLGIGAEFRGRGIIPNTMTQQEWDAIVAEFPRQGFRDGVKAIMCGLCKTKPETTVFH</sequence>
<keyword evidence="2" id="KW-0819">tRNA processing</keyword>
<evidence type="ECO:0000259" key="5">
    <source>
        <dbReference type="Pfam" id="PF25151"/>
    </source>
</evidence>
<evidence type="ECO:0008006" key="8">
    <source>
        <dbReference type="Google" id="ProtNLM"/>
    </source>
</evidence>
<dbReference type="InterPro" id="IPR056842">
    <property type="entry name" value="THADA-like_TPR_C"/>
</dbReference>
<protein>
    <recommendedName>
        <fullName evidence="8">DUF2428 domain-containing protein</fullName>
    </recommendedName>
</protein>
<feature type="domain" description="HD" evidence="3">
    <location>
        <begin position="895"/>
        <end position="993"/>
    </location>
</feature>